<evidence type="ECO:0000256" key="2">
    <source>
        <dbReference type="ARBA" id="ARBA00022857"/>
    </source>
</evidence>
<dbReference type="Pfam" id="PF00248">
    <property type="entry name" value="Aldo_ket_red"/>
    <property type="match status" value="1"/>
</dbReference>
<dbReference type="InterPro" id="IPR018170">
    <property type="entry name" value="Aldo/ket_reductase_CS"/>
</dbReference>
<feature type="binding site" evidence="5">
    <location>
        <position position="110"/>
    </location>
    <ligand>
        <name>substrate</name>
    </ligand>
</feature>
<dbReference type="AlphaFoldDB" id="A0A848J0Z7"/>
<keyword evidence="3" id="KW-0560">Oxidoreductase</keyword>
<name>A0A848J0Z7_9BACT</name>
<dbReference type="RefSeq" id="WP_169679540.1">
    <property type="nucleotide sequence ID" value="NZ_JABBNU010000004.1"/>
</dbReference>
<evidence type="ECO:0000256" key="5">
    <source>
        <dbReference type="PIRSR" id="PIRSR000097-2"/>
    </source>
</evidence>
<proteinExistence type="inferred from homology"/>
<keyword evidence="9" id="KW-1185">Reference proteome</keyword>
<dbReference type="InterPro" id="IPR036812">
    <property type="entry name" value="NAD(P)_OxRdtase_dom_sf"/>
</dbReference>
<evidence type="ECO:0000256" key="4">
    <source>
        <dbReference type="PIRSR" id="PIRSR000097-1"/>
    </source>
</evidence>
<dbReference type="InterPro" id="IPR020471">
    <property type="entry name" value="AKR"/>
</dbReference>
<dbReference type="InterPro" id="IPR023210">
    <property type="entry name" value="NADP_OxRdtase_dom"/>
</dbReference>
<evidence type="ECO:0000313" key="9">
    <source>
        <dbReference type="Proteomes" id="UP000559010"/>
    </source>
</evidence>
<dbReference type="PROSITE" id="PS00798">
    <property type="entry name" value="ALDOKETO_REDUCTASE_1"/>
    <property type="match status" value="1"/>
</dbReference>
<dbReference type="PROSITE" id="PS00062">
    <property type="entry name" value="ALDOKETO_REDUCTASE_2"/>
    <property type="match status" value="1"/>
</dbReference>
<sequence>MKFINLANNDKMPIVGLGTWKSAPGEVYDAVVSAVKMGYRHIDCAAIYQNEKEIGNAFKYLFDNGIVKREDLWITSKLWNNAHKKDNVIPALKQTLADLQLDYLDLYLIHWPVVLKDGIVFPEKGDDFASLNEVPLTETWNGMELALESGLTKHIGVSNFNSTKLKEVLSVAKHKPEMNQVELHPLLPQNELISFCKENDINMTAYSPLGSRDRAVQMKKDDEPNMFQHPVLKEVAEELGIPVPQLMIAWAVNRGTVVIPKSTNPEHMKTNLEAADIQISEELMNKINSIGDSYRYVDGSFWTMEGSPYEMTDLWEMV</sequence>
<dbReference type="Gene3D" id="3.20.20.100">
    <property type="entry name" value="NADP-dependent oxidoreductase domain"/>
    <property type="match status" value="1"/>
</dbReference>
<dbReference type="PRINTS" id="PR00069">
    <property type="entry name" value="ALDKETRDTASE"/>
</dbReference>
<evidence type="ECO:0000256" key="6">
    <source>
        <dbReference type="PIRSR" id="PIRSR000097-3"/>
    </source>
</evidence>
<evidence type="ECO:0000256" key="1">
    <source>
        <dbReference type="ARBA" id="ARBA00007905"/>
    </source>
</evidence>
<feature type="site" description="Lowers pKa of active site Tyr" evidence="6">
    <location>
        <position position="77"/>
    </location>
</feature>
<keyword evidence="2" id="KW-0521">NADP</keyword>
<reference evidence="8 9" key="1">
    <citation type="submission" date="2020-04" db="EMBL/GenBank/DDBJ databases">
        <title>Flammeovirgaceae bacterium KN852 isolated from deep sea.</title>
        <authorList>
            <person name="Zhang D.-C."/>
        </authorList>
    </citation>
    <scope>NUCLEOTIDE SEQUENCE [LARGE SCALE GENOMIC DNA]</scope>
    <source>
        <strain evidence="8 9">KN852</strain>
    </source>
</reference>
<dbReference type="PANTHER" id="PTHR11732">
    <property type="entry name" value="ALDO/KETO REDUCTASE"/>
    <property type="match status" value="1"/>
</dbReference>
<gene>
    <name evidence="8" type="ORF">HH304_07060</name>
</gene>
<accession>A0A848J0Z7</accession>
<evidence type="ECO:0000313" key="8">
    <source>
        <dbReference type="EMBL" id="NMM48154.1"/>
    </source>
</evidence>
<dbReference type="FunFam" id="3.20.20.100:FF:000006">
    <property type="entry name" value="Aldo-keto reductase family 1 member A1"/>
    <property type="match status" value="1"/>
</dbReference>
<feature type="domain" description="NADP-dependent oxidoreductase" evidence="7">
    <location>
        <begin position="16"/>
        <end position="290"/>
    </location>
</feature>
<evidence type="ECO:0000259" key="7">
    <source>
        <dbReference type="Pfam" id="PF00248"/>
    </source>
</evidence>
<dbReference type="GO" id="GO:0016491">
    <property type="term" value="F:oxidoreductase activity"/>
    <property type="evidence" value="ECO:0007669"/>
    <property type="project" value="UniProtKB-KW"/>
</dbReference>
<dbReference type="PIRSF" id="PIRSF000097">
    <property type="entry name" value="AKR"/>
    <property type="match status" value="1"/>
</dbReference>
<dbReference type="EMBL" id="JABBNU010000004">
    <property type="protein sequence ID" value="NMM48154.1"/>
    <property type="molecule type" value="Genomic_DNA"/>
</dbReference>
<protein>
    <submittedName>
        <fullName evidence="8">Aldo/keto reductase</fullName>
    </submittedName>
</protein>
<dbReference type="Proteomes" id="UP000559010">
    <property type="component" value="Unassembled WGS sequence"/>
</dbReference>
<comment type="similarity">
    <text evidence="1">Belongs to the aldo/keto reductase family.</text>
</comment>
<evidence type="ECO:0000256" key="3">
    <source>
        <dbReference type="ARBA" id="ARBA00023002"/>
    </source>
</evidence>
<feature type="active site" description="Proton donor" evidence="4">
    <location>
        <position position="48"/>
    </location>
</feature>
<dbReference type="SUPFAM" id="SSF51430">
    <property type="entry name" value="NAD(P)-linked oxidoreductase"/>
    <property type="match status" value="1"/>
</dbReference>
<comment type="caution">
    <text evidence="8">The sequence shown here is derived from an EMBL/GenBank/DDBJ whole genome shotgun (WGS) entry which is preliminary data.</text>
</comment>
<organism evidence="8 9">
    <name type="scientific">Marinigracilibium pacificum</name>
    <dbReference type="NCBI Taxonomy" id="2729599"/>
    <lineage>
        <taxon>Bacteria</taxon>
        <taxon>Pseudomonadati</taxon>
        <taxon>Bacteroidota</taxon>
        <taxon>Cytophagia</taxon>
        <taxon>Cytophagales</taxon>
        <taxon>Flammeovirgaceae</taxon>
        <taxon>Marinigracilibium</taxon>
    </lineage>
</organism>